<keyword evidence="6 12" id="KW-0547">Nucleotide-binding</keyword>
<organism evidence="16 17">
    <name type="scientific">Lachancea fermentati</name>
    <name type="common">Zygosaccharomyces fermentati</name>
    <dbReference type="NCBI Taxonomy" id="4955"/>
    <lineage>
        <taxon>Eukaryota</taxon>
        <taxon>Fungi</taxon>
        <taxon>Dikarya</taxon>
        <taxon>Ascomycota</taxon>
        <taxon>Saccharomycotina</taxon>
        <taxon>Saccharomycetes</taxon>
        <taxon>Saccharomycetales</taxon>
        <taxon>Saccharomycetaceae</taxon>
        <taxon>Lachancea</taxon>
    </lineage>
</organism>
<evidence type="ECO:0000256" key="1">
    <source>
        <dbReference type="ARBA" id="ARBA00005354"/>
    </source>
</evidence>
<evidence type="ECO:0000259" key="15">
    <source>
        <dbReference type="PROSITE" id="PS50011"/>
    </source>
</evidence>
<dbReference type="FunFam" id="3.30.200.20:FF:000278">
    <property type="entry name" value="Calcium/calmodulin-dependent protein kinase II"/>
    <property type="match status" value="1"/>
</dbReference>
<feature type="compositionally biased region" description="Polar residues" evidence="14">
    <location>
        <begin position="375"/>
        <end position="385"/>
    </location>
</feature>
<dbReference type="InterPro" id="IPR017441">
    <property type="entry name" value="Protein_kinase_ATP_BS"/>
</dbReference>
<dbReference type="PROSITE" id="PS00107">
    <property type="entry name" value="PROTEIN_KINASE_ATP"/>
    <property type="match status" value="1"/>
</dbReference>
<evidence type="ECO:0000313" key="16">
    <source>
        <dbReference type="EMBL" id="SCW02554.1"/>
    </source>
</evidence>
<dbReference type="InterPro" id="IPR011009">
    <property type="entry name" value="Kinase-like_dom_sf"/>
</dbReference>
<evidence type="ECO:0000256" key="7">
    <source>
        <dbReference type="ARBA" id="ARBA00022777"/>
    </source>
</evidence>
<keyword evidence="8 12" id="KW-0067">ATP-binding</keyword>
<dbReference type="InterPro" id="IPR008271">
    <property type="entry name" value="Ser/Thr_kinase_AS"/>
</dbReference>
<dbReference type="CDD" id="cd05117">
    <property type="entry name" value="STKc_CAMK"/>
    <property type="match status" value="1"/>
</dbReference>
<dbReference type="PROSITE" id="PS50011">
    <property type="entry name" value="PROTEIN_KINASE_DOM"/>
    <property type="match status" value="1"/>
</dbReference>
<comment type="similarity">
    <text evidence="1">Belongs to the protein kinase superfamily. CAMK Ser/Thr protein kinase family. CaMK subfamily.</text>
</comment>
<dbReference type="AlphaFoldDB" id="A0A1G4MF51"/>
<dbReference type="PROSITE" id="PS00108">
    <property type="entry name" value="PROTEIN_KINASE_ST"/>
    <property type="match status" value="1"/>
</dbReference>
<proteinExistence type="inferred from homology"/>
<evidence type="ECO:0000256" key="11">
    <source>
        <dbReference type="ARBA" id="ARBA00047430"/>
    </source>
</evidence>
<evidence type="ECO:0000256" key="9">
    <source>
        <dbReference type="ARBA" id="ARBA00022860"/>
    </source>
</evidence>
<comment type="catalytic activity">
    <reaction evidence="10">
        <text>L-threonyl-[protein] + ATP = O-phospho-L-threonyl-[protein] + ADP + H(+)</text>
        <dbReference type="Rhea" id="RHEA:46608"/>
        <dbReference type="Rhea" id="RHEA-COMP:11060"/>
        <dbReference type="Rhea" id="RHEA-COMP:11605"/>
        <dbReference type="ChEBI" id="CHEBI:15378"/>
        <dbReference type="ChEBI" id="CHEBI:30013"/>
        <dbReference type="ChEBI" id="CHEBI:30616"/>
        <dbReference type="ChEBI" id="CHEBI:61977"/>
        <dbReference type="ChEBI" id="CHEBI:456216"/>
        <dbReference type="EC" id="2.7.11.17"/>
    </reaction>
</comment>
<evidence type="ECO:0000256" key="4">
    <source>
        <dbReference type="ARBA" id="ARBA00022553"/>
    </source>
</evidence>
<reference evidence="17" key="1">
    <citation type="submission" date="2016-03" db="EMBL/GenBank/DDBJ databases">
        <authorList>
            <person name="Devillers H."/>
        </authorList>
    </citation>
    <scope>NUCLEOTIDE SEQUENCE [LARGE SCALE GENOMIC DNA]</scope>
</reference>
<keyword evidence="5" id="KW-0808">Transferase</keyword>
<protein>
    <recommendedName>
        <fullName evidence="2">calcium/calmodulin-dependent protein kinase</fullName>
        <ecNumber evidence="2">2.7.11.17</ecNumber>
    </recommendedName>
</protein>
<dbReference type="OMA" id="HDWFESR"/>
<evidence type="ECO:0000256" key="6">
    <source>
        <dbReference type="ARBA" id="ARBA00022741"/>
    </source>
</evidence>
<feature type="binding site" evidence="12">
    <location>
        <position position="73"/>
    </location>
    <ligand>
        <name>ATP</name>
        <dbReference type="ChEBI" id="CHEBI:30616"/>
    </ligand>
</feature>
<evidence type="ECO:0000313" key="17">
    <source>
        <dbReference type="Proteomes" id="UP000190831"/>
    </source>
</evidence>
<dbReference type="PANTHER" id="PTHR24347">
    <property type="entry name" value="SERINE/THREONINE-PROTEIN KINASE"/>
    <property type="match status" value="1"/>
</dbReference>
<evidence type="ECO:0000256" key="10">
    <source>
        <dbReference type="ARBA" id="ARBA00047307"/>
    </source>
</evidence>
<keyword evidence="4" id="KW-0597">Phosphoprotein</keyword>
<evidence type="ECO:0000256" key="13">
    <source>
        <dbReference type="RuleBase" id="RU000304"/>
    </source>
</evidence>
<evidence type="ECO:0000256" key="2">
    <source>
        <dbReference type="ARBA" id="ARBA00012434"/>
    </source>
</evidence>
<evidence type="ECO:0000256" key="8">
    <source>
        <dbReference type="ARBA" id="ARBA00022840"/>
    </source>
</evidence>
<dbReference type="EC" id="2.7.11.17" evidence="2"/>
<dbReference type="GO" id="GO:0005516">
    <property type="term" value="F:calmodulin binding"/>
    <property type="evidence" value="ECO:0007669"/>
    <property type="project" value="UniProtKB-KW"/>
</dbReference>
<dbReference type="SUPFAM" id="SSF56112">
    <property type="entry name" value="Protein kinase-like (PK-like)"/>
    <property type="match status" value="1"/>
</dbReference>
<gene>
    <name evidence="16" type="ORF">LAFE_0F09010G</name>
</gene>
<evidence type="ECO:0000256" key="12">
    <source>
        <dbReference type="PROSITE-ProRule" id="PRU10141"/>
    </source>
</evidence>
<feature type="compositionally biased region" description="Basic and acidic residues" evidence="14">
    <location>
        <begin position="386"/>
        <end position="396"/>
    </location>
</feature>
<dbReference type="Pfam" id="PF00069">
    <property type="entry name" value="Pkinase"/>
    <property type="match status" value="1"/>
</dbReference>
<keyword evidence="3 13" id="KW-0723">Serine/threonine-protein kinase</keyword>
<evidence type="ECO:0000256" key="3">
    <source>
        <dbReference type="ARBA" id="ARBA00022527"/>
    </source>
</evidence>
<dbReference type="Gene3D" id="1.10.510.10">
    <property type="entry name" value="Transferase(Phosphotransferase) domain 1"/>
    <property type="match status" value="1"/>
</dbReference>
<feature type="region of interest" description="Disordered" evidence="14">
    <location>
        <begin position="375"/>
        <end position="396"/>
    </location>
</feature>
<dbReference type="OrthoDB" id="40902at2759"/>
<keyword evidence="9" id="KW-0112">Calmodulin-binding</keyword>
<feature type="domain" description="Protein kinase" evidence="15">
    <location>
        <begin position="44"/>
        <end position="306"/>
    </location>
</feature>
<evidence type="ECO:0000256" key="5">
    <source>
        <dbReference type="ARBA" id="ARBA00022679"/>
    </source>
</evidence>
<name>A0A1G4MF51_LACFM</name>
<accession>A0A1G4MF51</accession>
<dbReference type="FunFam" id="1.10.510.10:FF:000449">
    <property type="entry name" value="Calcium/calmodulin-dependent protein kinase"/>
    <property type="match status" value="1"/>
</dbReference>
<keyword evidence="7" id="KW-0418">Kinase</keyword>
<dbReference type="SMART" id="SM00220">
    <property type="entry name" value="S_TKc"/>
    <property type="match status" value="1"/>
</dbReference>
<dbReference type="STRING" id="4955.A0A1G4MF51"/>
<dbReference type="Proteomes" id="UP000190831">
    <property type="component" value="Chromosome F"/>
</dbReference>
<dbReference type="GO" id="GO:0004683">
    <property type="term" value="F:calcium/calmodulin-dependent protein kinase activity"/>
    <property type="evidence" value="ECO:0007669"/>
    <property type="project" value="UniProtKB-EC"/>
</dbReference>
<keyword evidence="17" id="KW-1185">Reference proteome</keyword>
<dbReference type="InterPro" id="IPR000719">
    <property type="entry name" value="Prot_kinase_dom"/>
</dbReference>
<dbReference type="EMBL" id="LT598490">
    <property type="protein sequence ID" value="SCW02554.1"/>
    <property type="molecule type" value="Genomic_DNA"/>
</dbReference>
<sequence length="430" mass="48618">MLKETNKDTIQKPEDPEPVEGHKLMKMIHKISGQPSSYVNKSDYIFGRTLGAGSFGVVRQARKISTGENVAVKILLKKALKGKDVQLQMLYDELSILQRLDHPNIVRFKDWFESKDKFYIVTQLATGGELFDRILKKGKFTEKDAVKIVVQILDAVDYLHSKNIVHRDLKPENILYLDESDDSRLVVGDFGIAKELKSDDDLIHKAAGSMGYVAPEVLTTSGHGKPCDIWSVGVITYTLLCGYSPFVAESVEGFLEECTSRREPVTFHRPYWNSISQEAKDFILRALTVNPVKRPTAADLLKDKWIATETQRTADLLPAIRKGFDARKKFREAVEIVKLNNRIKKLKQLYGEEGETDTDIEENSAGSFNMESLQQSLTDLSQNSRDSSKDSIESKQLKSHLTQNAFAQIVKAATQNKDRIINYKDDDETK</sequence>
<comment type="catalytic activity">
    <reaction evidence="11">
        <text>L-seryl-[protein] + ATP = O-phospho-L-seryl-[protein] + ADP + H(+)</text>
        <dbReference type="Rhea" id="RHEA:17989"/>
        <dbReference type="Rhea" id="RHEA-COMP:9863"/>
        <dbReference type="Rhea" id="RHEA-COMP:11604"/>
        <dbReference type="ChEBI" id="CHEBI:15378"/>
        <dbReference type="ChEBI" id="CHEBI:29999"/>
        <dbReference type="ChEBI" id="CHEBI:30616"/>
        <dbReference type="ChEBI" id="CHEBI:83421"/>
        <dbReference type="ChEBI" id="CHEBI:456216"/>
        <dbReference type="EC" id="2.7.11.17"/>
    </reaction>
</comment>
<dbReference type="Gene3D" id="3.30.200.20">
    <property type="entry name" value="Phosphorylase Kinase, domain 1"/>
    <property type="match status" value="1"/>
</dbReference>
<dbReference type="GO" id="GO:0005524">
    <property type="term" value="F:ATP binding"/>
    <property type="evidence" value="ECO:0007669"/>
    <property type="project" value="UniProtKB-UniRule"/>
</dbReference>
<evidence type="ECO:0000256" key="14">
    <source>
        <dbReference type="SAM" id="MobiDB-lite"/>
    </source>
</evidence>